<dbReference type="Pfam" id="PF07690">
    <property type="entry name" value="MFS_1"/>
    <property type="match status" value="1"/>
</dbReference>
<dbReference type="RefSeq" id="WP_189567953.1">
    <property type="nucleotide sequence ID" value="NZ_BMXF01000006.1"/>
</dbReference>
<evidence type="ECO:0000256" key="2">
    <source>
        <dbReference type="ARBA" id="ARBA00022692"/>
    </source>
</evidence>
<evidence type="ECO:0000259" key="6">
    <source>
        <dbReference type="PROSITE" id="PS50850"/>
    </source>
</evidence>
<accession>A0A8J3DD32</accession>
<dbReference type="PANTHER" id="PTHR23531:SF1">
    <property type="entry name" value="QUINOLENE RESISTANCE PROTEIN NORA"/>
    <property type="match status" value="1"/>
</dbReference>
<feature type="transmembrane region" description="Helical" evidence="5">
    <location>
        <begin position="285"/>
        <end position="304"/>
    </location>
</feature>
<dbReference type="Gene3D" id="1.20.1250.20">
    <property type="entry name" value="MFS general substrate transporter like domains"/>
    <property type="match status" value="2"/>
</dbReference>
<dbReference type="AlphaFoldDB" id="A0A8J3DD32"/>
<dbReference type="InterPro" id="IPR052714">
    <property type="entry name" value="MFS_Exporter"/>
</dbReference>
<dbReference type="InterPro" id="IPR005828">
    <property type="entry name" value="MFS_sugar_transport-like"/>
</dbReference>
<comment type="caution">
    <text evidence="7">The sequence shown here is derived from an EMBL/GenBank/DDBJ whole genome shotgun (WGS) entry which is preliminary data.</text>
</comment>
<feature type="transmembrane region" description="Helical" evidence="5">
    <location>
        <begin position="255"/>
        <end position="273"/>
    </location>
</feature>
<name>A0A8J3DD32_9BACT</name>
<dbReference type="EMBL" id="BMXF01000006">
    <property type="protein sequence ID" value="GHB85532.1"/>
    <property type="molecule type" value="Genomic_DNA"/>
</dbReference>
<evidence type="ECO:0000256" key="4">
    <source>
        <dbReference type="ARBA" id="ARBA00023136"/>
    </source>
</evidence>
<dbReference type="GO" id="GO:0016020">
    <property type="term" value="C:membrane"/>
    <property type="evidence" value="ECO:0007669"/>
    <property type="project" value="UniProtKB-SubCell"/>
</dbReference>
<dbReference type="GO" id="GO:0022857">
    <property type="term" value="F:transmembrane transporter activity"/>
    <property type="evidence" value="ECO:0007669"/>
    <property type="project" value="InterPro"/>
</dbReference>
<feature type="transmembrane region" description="Helical" evidence="5">
    <location>
        <begin position="310"/>
        <end position="332"/>
    </location>
</feature>
<feature type="transmembrane region" description="Helical" evidence="5">
    <location>
        <begin position="176"/>
        <end position="195"/>
    </location>
</feature>
<dbReference type="PROSITE" id="PS50850">
    <property type="entry name" value="MFS"/>
    <property type="match status" value="1"/>
</dbReference>
<protein>
    <submittedName>
        <fullName evidence="7">MFS transporter</fullName>
    </submittedName>
</protein>
<evidence type="ECO:0000256" key="1">
    <source>
        <dbReference type="ARBA" id="ARBA00004370"/>
    </source>
</evidence>
<sequence>MQPPVTADVSTPNTAPQRIFTTQFWLLSLSSFLFFGSFNMLIPELPAYLTSMGGAEYKGLIISLFTLTAGISRPFSGRLTDRIGRIPVMVFGSLVCVVCGFLYPIFITVVPFLLLRLGHGFSTGFKPTGTAAYIADIVPAHRRGEALGIYGMAVSIGAALGPAIGSWVANAFSLNTLFYTSSFAAFLSIAILLNMKETLPNPSRLSWEAFRITRKDVFEPRVFSPSLVVFLTYFSFGALLTLIPDFSDSLDLHNHGLFFLVYTLTSLFIRLVAGRVSDRYGRVEVVVVGCSMLIIAMLCTGFAASSALFFTGAVFFGFATGILSPILTAWTVDLSEEDGRGRAMATMYISMEAGIGLGALLSAEIFANDVARLPLAFSVMAGFGLVALIYAVIILRIKRKANDAV</sequence>
<evidence type="ECO:0000256" key="3">
    <source>
        <dbReference type="ARBA" id="ARBA00022989"/>
    </source>
</evidence>
<organism evidence="7 8">
    <name type="scientific">Persicitalea jodogahamensis</name>
    <dbReference type="NCBI Taxonomy" id="402147"/>
    <lineage>
        <taxon>Bacteria</taxon>
        <taxon>Pseudomonadati</taxon>
        <taxon>Bacteroidota</taxon>
        <taxon>Cytophagia</taxon>
        <taxon>Cytophagales</taxon>
        <taxon>Spirosomataceae</taxon>
        <taxon>Persicitalea</taxon>
    </lineage>
</organism>
<dbReference type="SUPFAM" id="SSF103473">
    <property type="entry name" value="MFS general substrate transporter"/>
    <property type="match status" value="1"/>
</dbReference>
<feature type="transmembrane region" description="Helical" evidence="5">
    <location>
        <begin position="57"/>
        <end position="76"/>
    </location>
</feature>
<keyword evidence="8" id="KW-1185">Reference proteome</keyword>
<dbReference type="Proteomes" id="UP000598271">
    <property type="component" value="Unassembled WGS sequence"/>
</dbReference>
<dbReference type="InterPro" id="IPR020846">
    <property type="entry name" value="MFS_dom"/>
</dbReference>
<comment type="subcellular location">
    <subcellularLocation>
        <location evidence="1">Membrane</location>
    </subcellularLocation>
</comment>
<reference evidence="7 8" key="1">
    <citation type="journal article" date="2014" name="Int. J. Syst. Evol. Microbiol.">
        <title>Complete genome sequence of Corynebacterium casei LMG S-19264T (=DSM 44701T), isolated from a smear-ripened cheese.</title>
        <authorList>
            <consortium name="US DOE Joint Genome Institute (JGI-PGF)"/>
            <person name="Walter F."/>
            <person name="Albersmeier A."/>
            <person name="Kalinowski J."/>
            <person name="Ruckert C."/>
        </authorList>
    </citation>
    <scope>NUCLEOTIDE SEQUENCE [LARGE SCALE GENOMIC DNA]</scope>
    <source>
        <strain evidence="7 8">KCTC 12866</strain>
    </source>
</reference>
<dbReference type="InterPro" id="IPR011701">
    <property type="entry name" value="MFS"/>
</dbReference>
<evidence type="ECO:0000256" key="5">
    <source>
        <dbReference type="SAM" id="Phobius"/>
    </source>
</evidence>
<keyword evidence="3 5" id="KW-1133">Transmembrane helix</keyword>
<evidence type="ECO:0000313" key="7">
    <source>
        <dbReference type="EMBL" id="GHB85532.1"/>
    </source>
</evidence>
<keyword evidence="2 5" id="KW-0812">Transmembrane</keyword>
<dbReference type="PANTHER" id="PTHR23531">
    <property type="entry name" value="QUINOLENE RESISTANCE PROTEIN NORA"/>
    <property type="match status" value="1"/>
</dbReference>
<feature type="transmembrane region" description="Helical" evidence="5">
    <location>
        <begin position="88"/>
        <end position="115"/>
    </location>
</feature>
<evidence type="ECO:0000313" key="8">
    <source>
        <dbReference type="Proteomes" id="UP000598271"/>
    </source>
</evidence>
<feature type="transmembrane region" description="Helical" evidence="5">
    <location>
        <begin position="222"/>
        <end position="243"/>
    </location>
</feature>
<feature type="transmembrane region" description="Helical" evidence="5">
    <location>
        <begin position="24"/>
        <end position="45"/>
    </location>
</feature>
<feature type="transmembrane region" description="Helical" evidence="5">
    <location>
        <begin position="373"/>
        <end position="395"/>
    </location>
</feature>
<dbReference type="Pfam" id="PF00083">
    <property type="entry name" value="Sugar_tr"/>
    <property type="match status" value="1"/>
</dbReference>
<feature type="transmembrane region" description="Helical" evidence="5">
    <location>
        <begin position="147"/>
        <end position="170"/>
    </location>
</feature>
<feature type="transmembrane region" description="Helical" evidence="5">
    <location>
        <begin position="344"/>
        <end position="367"/>
    </location>
</feature>
<dbReference type="InterPro" id="IPR036259">
    <property type="entry name" value="MFS_trans_sf"/>
</dbReference>
<gene>
    <name evidence="7" type="primary">glpT</name>
    <name evidence="7" type="ORF">GCM10007390_46160</name>
</gene>
<dbReference type="CDD" id="cd17489">
    <property type="entry name" value="MFS_YfcJ_like"/>
    <property type="match status" value="1"/>
</dbReference>
<keyword evidence="4 5" id="KW-0472">Membrane</keyword>
<feature type="domain" description="Major facilitator superfamily (MFS) profile" evidence="6">
    <location>
        <begin position="23"/>
        <end position="399"/>
    </location>
</feature>
<proteinExistence type="predicted"/>